<dbReference type="Gene3D" id="3.60.150.10">
    <property type="entry name" value="Chorismate synthase AroC"/>
    <property type="match status" value="2"/>
</dbReference>
<feature type="binding site" evidence="11">
    <location>
        <position position="266"/>
    </location>
    <ligand>
        <name>FMN</name>
        <dbReference type="ChEBI" id="CHEBI:58210"/>
    </ligand>
</feature>
<dbReference type="InterPro" id="IPR035904">
    <property type="entry name" value="Chorismate_synth_AroC_sf"/>
</dbReference>
<evidence type="ECO:0000256" key="11">
    <source>
        <dbReference type="HAMAP-Rule" id="MF_00300"/>
    </source>
</evidence>
<dbReference type="InterPro" id="IPR000453">
    <property type="entry name" value="Chorismate_synth"/>
</dbReference>
<comment type="function">
    <text evidence="11">Catalyzes the anti-1,4-elimination of the C-3 phosphate and the C-6 proR hydrogen from 5-enolpyruvylshikimate-3-phosphate (EPSP) to yield chorismate, which is the branch point compound that serves as the starting substrate for the three terminal pathways of aromatic amino acid biosynthesis. This reaction introduces a second double bond into the aromatic ring system.</text>
</comment>
<keyword evidence="6 11" id="KW-0288">FMN</keyword>
<feature type="binding site" evidence="11">
    <location>
        <begin position="127"/>
        <end position="129"/>
    </location>
    <ligand>
        <name>FMN</name>
        <dbReference type="ChEBI" id="CHEBI:58210"/>
    </ligand>
</feature>
<dbReference type="EMBL" id="CTRP01000004">
    <property type="protein sequence ID" value="CQR71250.1"/>
    <property type="molecule type" value="Genomic_DNA"/>
</dbReference>
<dbReference type="GO" id="GO:0009423">
    <property type="term" value="P:chorismate biosynthetic process"/>
    <property type="evidence" value="ECO:0007669"/>
    <property type="project" value="UniProtKB-UniRule"/>
</dbReference>
<dbReference type="GO" id="GO:0009073">
    <property type="term" value="P:aromatic amino acid family biosynthetic process"/>
    <property type="evidence" value="ECO:0007669"/>
    <property type="project" value="UniProtKB-KW"/>
</dbReference>
<feature type="binding site" evidence="11">
    <location>
        <position position="40"/>
    </location>
    <ligand>
        <name>NADP(+)</name>
        <dbReference type="ChEBI" id="CHEBI:58349"/>
    </ligand>
</feature>
<keyword evidence="10 11" id="KW-0456">Lyase</keyword>
<dbReference type="GO" id="GO:0005829">
    <property type="term" value="C:cytosol"/>
    <property type="evidence" value="ECO:0007669"/>
    <property type="project" value="TreeGrafter"/>
</dbReference>
<dbReference type="RefSeq" id="WP_021167359.1">
    <property type="nucleotide sequence ID" value="NZ_CTRP01000004.1"/>
</dbReference>
<keyword evidence="9 11" id="KW-0057">Aromatic amino acid biosynthesis</keyword>
<dbReference type="PROSITE" id="PS00787">
    <property type="entry name" value="CHORISMATE_SYNTHASE_1"/>
    <property type="match status" value="1"/>
</dbReference>
<dbReference type="CDD" id="cd07304">
    <property type="entry name" value="Chorismate_synthase"/>
    <property type="match status" value="1"/>
</dbReference>
<dbReference type="Proteomes" id="UP000049855">
    <property type="component" value="Unassembled WGS sequence"/>
</dbReference>
<dbReference type="Pfam" id="PF01264">
    <property type="entry name" value="Chorismate_synt"/>
    <property type="match status" value="1"/>
</dbReference>
<protein>
    <recommendedName>
        <fullName evidence="3 11">Chorismate synthase</fullName>
        <shortName evidence="11">CS</shortName>
        <ecNumber evidence="3 11">4.2.3.5</ecNumber>
    </recommendedName>
    <alternativeName>
        <fullName evidence="11">5-enolpyruvylshikimate-3-phosphate phospholyase</fullName>
    </alternativeName>
</protein>
<reference evidence="13" key="1">
    <citation type="submission" date="2015-03" db="EMBL/GenBank/DDBJ databases">
        <authorList>
            <person name="Nijsse Bart"/>
        </authorList>
    </citation>
    <scope>NUCLEOTIDE SEQUENCE [LARGE SCALE GENOMIC DNA]</scope>
</reference>
<comment type="catalytic activity">
    <reaction evidence="11">
        <text>5-O-(1-carboxyvinyl)-3-phosphoshikimate = chorismate + phosphate</text>
        <dbReference type="Rhea" id="RHEA:21020"/>
        <dbReference type="ChEBI" id="CHEBI:29748"/>
        <dbReference type="ChEBI" id="CHEBI:43474"/>
        <dbReference type="ChEBI" id="CHEBI:57701"/>
        <dbReference type="EC" id="4.2.3.5"/>
    </reaction>
</comment>
<evidence type="ECO:0000256" key="8">
    <source>
        <dbReference type="ARBA" id="ARBA00022857"/>
    </source>
</evidence>
<comment type="subunit">
    <text evidence="11">Homotetramer.</text>
</comment>
<dbReference type="AlphaFoldDB" id="A0A0U1KUV8"/>
<evidence type="ECO:0000256" key="4">
    <source>
        <dbReference type="ARBA" id="ARBA00022605"/>
    </source>
</evidence>
<evidence type="ECO:0000256" key="3">
    <source>
        <dbReference type="ARBA" id="ARBA00013036"/>
    </source>
</evidence>
<keyword evidence="5 11" id="KW-0285">Flavoprotein</keyword>
<feature type="binding site" evidence="11">
    <location>
        <begin position="221"/>
        <end position="222"/>
    </location>
    <ligand>
        <name>FMN</name>
        <dbReference type="ChEBI" id="CHEBI:58210"/>
    </ligand>
</feature>
<name>A0A0U1KUV8_9FIRM</name>
<evidence type="ECO:0000256" key="9">
    <source>
        <dbReference type="ARBA" id="ARBA00023141"/>
    </source>
</evidence>
<dbReference type="PROSITE" id="PS00789">
    <property type="entry name" value="CHORISMATE_SYNTHASE_3"/>
    <property type="match status" value="1"/>
</dbReference>
<comment type="cofactor">
    <cofactor evidence="11">
        <name>FMNH2</name>
        <dbReference type="ChEBI" id="CHEBI:57618"/>
    </cofactor>
    <text evidence="11">Reduced FMN (FMNH(2)).</text>
</comment>
<dbReference type="SUPFAM" id="SSF103263">
    <property type="entry name" value="Chorismate synthase, AroC"/>
    <property type="match status" value="1"/>
</dbReference>
<feature type="binding site" evidence="11">
    <location>
        <position position="307"/>
    </location>
    <ligand>
        <name>FMN</name>
        <dbReference type="ChEBI" id="CHEBI:58210"/>
    </ligand>
</feature>
<gene>
    <name evidence="11" type="primary">aroC</name>
    <name evidence="12" type="ORF">SpAn4DRAFT_3755</name>
</gene>
<keyword evidence="8 11" id="KW-0521">NADP</keyword>
<evidence type="ECO:0000256" key="6">
    <source>
        <dbReference type="ARBA" id="ARBA00022643"/>
    </source>
</evidence>
<organism evidence="12 13">
    <name type="scientific">Sporomusa ovata</name>
    <dbReference type="NCBI Taxonomy" id="2378"/>
    <lineage>
        <taxon>Bacteria</taxon>
        <taxon>Bacillati</taxon>
        <taxon>Bacillota</taxon>
        <taxon>Negativicutes</taxon>
        <taxon>Selenomonadales</taxon>
        <taxon>Sporomusaceae</taxon>
        <taxon>Sporomusa</taxon>
    </lineage>
</organism>
<dbReference type="InterPro" id="IPR020541">
    <property type="entry name" value="Chorismate_synthase_CS"/>
</dbReference>
<proteinExistence type="inferred from homology"/>
<keyword evidence="13" id="KW-1185">Reference proteome</keyword>
<comment type="pathway">
    <text evidence="1 11">Metabolic intermediate biosynthesis; chorismate biosynthesis; chorismate from D-erythrose 4-phosphate and phosphoenolpyruvate: step 7/7.</text>
</comment>
<keyword evidence="4 11" id="KW-0028">Amino-acid biosynthesis</keyword>
<evidence type="ECO:0000256" key="10">
    <source>
        <dbReference type="ARBA" id="ARBA00023239"/>
    </source>
</evidence>
<evidence type="ECO:0000256" key="7">
    <source>
        <dbReference type="ARBA" id="ARBA00022827"/>
    </source>
</evidence>
<sequence length="357" mass="38172">MFRFLTAGESHGPALTAIIEGIPAGLQLDFDQINADMARRQQGFGRGGRMKIEKDKAEITSGVRFGSTLGSPLTMVISNRDWENWQERMAVFGQSQGTEITAPRPGHADLPGVLKYQRQDIRDILERASARETAARVAVGAIAKQLIAVAGITITSSVLTIGGAQTETEMIEAIAKAKTAGDSLGGIFQVMASPVMPGLGSHVQWDRRLDTRLAAAVMSIQAIKGVEFGAGFAYANLPGSQVHDEIYYESKQGYYRRTNNAGGIEGGISNGEPIILKAVMKAIPTLMKPLATVDIADKTAIKANTERSDVCAVAAAAVVAEAMVAIVLAQSLLEKFGGDSIEDLRLAINNYRIRINE</sequence>
<dbReference type="GO" id="GO:0010181">
    <property type="term" value="F:FMN binding"/>
    <property type="evidence" value="ECO:0007669"/>
    <property type="project" value="TreeGrafter"/>
</dbReference>
<evidence type="ECO:0000313" key="12">
    <source>
        <dbReference type="EMBL" id="CQR71250.1"/>
    </source>
</evidence>
<feature type="binding site" evidence="11">
    <location>
        <begin position="281"/>
        <end position="285"/>
    </location>
    <ligand>
        <name>FMN</name>
        <dbReference type="ChEBI" id="CHEBI:58210"/>
    </ligand>
</feature>
<accession>A0A0U1KUV8</accession>
<evidence type="ECO:0000256" key="5">
    <source>
        <dbReference type="ARBA" id="ARBA00022630"/>
    </source>
</evidence>
<evidence type="ECO:0000256" key="2">
    <source>
        <dbReference type="ARBA" id="ARBA00008014"/>
    </source>
</evidence>
<dbReference type="HAMAP" id="MF_00300">
    <property type="entry name" value="Chorismate_synth"/>
    <property type="match status" value="1"/>
</dbReference>
<dbReference type="GO" id="GO:0004107">
    <property type="term" value="F:chorismate synthase activity"/>
    <property type="evidence" value="ECO:0007669"/>
    <property type="project" value="UniProtKB-UniRule"/>
</dbReference>
<comment type="similarity">
    <text evidence="2 11">Belongs to the chorismate synthase family.</text>
</comment>
<dbReference type="PANTHER" id="PTHR21085">
    <property type="entry name" value="CHORISMATE SYNTHASE"/>
    <property type="match status" value="1"/>
</dbReference>
<dbReference type="GO" id="GO:0008652">
    <property type="term" value="P:amino acid biosynthetic process"/>
    <property type="evidence" value="ECO:0007669"/>
    <property type="project" value="UniProtKB-KW"/>
</dbReference>
<dbReference type="PROSITE" id="PS00788">
    <property type="entry name" value="CHORISMATE_SYNTHASE_2"/>
    <property type="match status" value="1"/>
</dbReference>
<dbReference type="EC" id="4.2.3.5" evidence="3 11"/>
<dbReference type="PIRSF" id="PIRSF001456">
    <property type="entry name" value="Chorismate_synth"/>
    <property type="match status" value="1"/>
</dbReference>
<evidence type="ECO:0000313" key="13">
    <source>
        <dbReference type="Proteomes" id="UP000049855"/>
    </source>
</evidence>
<dbReference type="PANTHER" id="PTHR21085:SF0">
    <property type="entry name" value="CHORISMATE SYNTHASE"/>
    <property type="match status" value="1"/>
</dbReference>
<dbReference type="UniPathway" id="UPA00053">
    <property type="reaction ID" value="UER00090"/>
</dbReference>
<evidence type="ECO:0000256" key="1">
    <source>
        <dbReference type="ARBA" id="ARBA00005044"/>
    </source>
</evidence>
<feature type="binding site" evidence="11">
    <location>
        <position position="46"/>
    </location>
    <ligand>
        <name>NADP(+)</name>
        <dbReference type="ChEBI" id="CHEBI:58349"/>
    </ligand>
</feature>
<keyword evidence="7 11" id="KW-0274">FAD</keyword>